<dbReference type="Gene3D" id="2.60.120.200">
    <property type="match status" value="1"/>
</dbReference>
<dbReference type="SUPFAM" id="SSF49899">
    <property type="entry name" value="Concanavalin A-like lectins/glucanases"/>
    <property type="match status" value="1"/>
</dbReference>
<dbReference type="InterPro" id="IPR013320">
    <property type="entry name" value="ConA-like_dom_sf"/>
</dbReference>
<dbReference type="AlphaFoldDB" id="A0AAW2AVR4"/>
<gene>
    <name evidence="5" type="ORF">ABG768_018994</name>
</gene>
<comment type="caution">
    <text evidence="5">The sequence shown here is derived from an EMBL/GenBank/DDBJ whole genome shotgun (WGS) entry which is preliminary data.</text>
</comment>
<dbReference type="PANTHER" id="PTHR11346">
    <property type="entry name" value="GALECTIN"/>
    <property type="match status" value="1"/>
</dbReference>
<evidence type="ECO:0000313" key="6">
    <source>
        <dbReference type="Proteomes" id="UP001479290"/>
    </source>
</evidence>
<dbReference type="PROSITE" id="PS51304">
    <property type="entry name" value="GALECTIN"/>
    <property type="match status" value="1"/>
</dbReference>
<keyword evidence="6" id="KW-1185">Reference proteome</keyword>
<keyword evidence="2" id="KW-0677">Repeat</keyword>
<dbReference type="GO" id="GO:0030246">
    <property type="term" value="F:carbohydrate binding"/>
    <property type="evidence" value="ECO:0007669"/>
    <property type="project" value="UniProtKB-UniRule"/>
</dbReference>
<evidence type="ECO:0000256" key="3">
    <source>
        <dbReference type="RuleBase" id="RU102079"/>
    </source>
</evidence>
<dbReference type="SMART" id="SM00276">
    <property type="entry name" value="GLECT"/>
    <property type="match status" value="1"/>
</dbReference>
<protein>
    <recommendedName>
        <fullName evidence="3">Galectin</fullName>
    </recommendedName>
</protein>
<dbReference type="EMBL" id="JAWDJR010000003">
    <property type="protein sequence ID" value="KAK9977173.1"/>
    <property type="molecule type" value="Genomic_DNA"/>
</dbReference>
<dbReference type="CDD" id="cd00070">
    <property type="entry name" value="GLECT"/>
    <property type="match status" value="1"/>
</dbReference>
<dbReference type="PANTHER" id="PTHR11346:SF32">
    <property type="entry name" value="GALECTIN-4"/>
    <property type="match status" value="1"/>
</dbReference>
<evidence type="ECO:0000256" key="1">
    <source>
        <dbReference type="ARBA" id="ARBA00022734"/>
    </source>
</evidence>
<dbReference type="FunFam" id="2.60.120.200:FF:000124">
    <property type="entry name" value="Galectin-4"/>
    <property type="match status" value="1"/>
</dbReference>
<dbReference type="Pfam" id="PF00337">
    <property type="entry name" value="Gal-bind_lectin"/>
    <property type="match status" value="1"/>
</dbReference>
<dbReference type="SMART" id="SM00908">
    <property type="entry name" value="Gal-bind_lectin"/>
    <property type="match status" value="1"/>
</dbReference>
<evidence type="ECO:0000259" key="4">
    <source>
        <dbReference type="PROSITE" id="PS51304"/>
    </source>
</evidence>
<reference evidence="5 6" key="1">
    <citation type="submission" date="2024-05" db="EMBL/GenBank/DDBJ databases">
        <title>A high-quality chromosomal-level genome assembly of Topmouth culter (Culter alburnus).</title>
        <authorList>
            <person name="Zhao H."/>
        </authorList>
    </citation>
    <scope>NUCLEOTIDE SEQUENCE [LARGE SCALE GENOMIC DNA]</scope>
    <source>
        <strain evidence="5">CATC2023</strain>
        <tissue evidence="5">Muscle</tissue>
    </source>
</reference>
<name>A0AAW2AVR4_CULAL</name>
<dbReference type="InterPro" id="IPR044156">
    <property type="entry name" value="Galectin-like"/>
</dbReference>
<dbReference type="InterPro" id="IPR001079">
    <property type="entry name" value="Galectin_CRD"/>
</dbReference>
<keyword evidence="1 3" id="KW-0430">Lectin</keyword>
<evidence type="ECO:0000313" key="5">
    <source>
        <dbReference type="EMBL" id="KAK9977173.1"/>
    </source>
</evidence>
<proteinExistence type="predicted"/>
<accession>A0AAW2AVR4</accession>
<organism evidence="5 6">
    <name type="scientific">Culter alburnus</name>
    <name type="common">Topmouth culter</name>
    <dbReference type="NCBI Taxonomy" id="194366"/>
    <lineage>
        <taxon>Eukaryota</taxon>
        <taxon>Metazoa</taxon>
        <taxon>Chordata</taxon>
        <taxon>Craniata</taxon>
        <taxon>Vertebrata</taxon>
        <taxon>Euteleostomi</taxon>
        <taxon>Actinopterygii</taxon>
        <taxon>Neopterygii</taxon>
        <taxon>Teleostei</taxon>
        <taxon>Ostariophysi</taxon>
        <taxon>Cypriniformes</taxon>
        <taxon>Xenocyprididae</taxon>
        <taxon>Xenocypridinae</taxon>
        <taxon>Culter</taxon>
    </lineage>
</organism>
<evidence type="ECO:0000256" key="2">
    <source>
        <dbReference type="ARBA" id="ARBA00022737"/>
    </source>
</evidence>
<feature type="domain" description="Galectin" evidence="4">
    <location>
        <begin position="1"/>
        <end position="120"/>
    </location>
</feature>
<sequence>MDVMMVTVFGQVKADADRFQLDLQSGSDIVLHFNPRYEGGSEYVVHNTYQNRNWGSEKHKNETPFPRGQMFVLQILITQESYKISTNGKPFSEYKHRMPFSSVDSICIGGTVELSLVAFQSLAVRERGKSI</sequence>
<dbReference type="Proteomes" id="UP001479290">
    <property type="component" value="Unassembled WGS sequence"/>
</dbReference>